<evidence type="ECO:0000256" key="2">
    <source>
        <dbReference type="ARBA" id="ARBA00007723"/>
    </source>
</evidence>
<feature type="domain" description="tRNA synthetases class I catalytic" evidence="11">
    <location>
        <begin position="38"/>
        <end position="344"/>
    </location>
</feature>
<evidence type="ECO:0000313" key="12">
    <source>
        <dbReference type="EMBL" id="PJJ63243.1"/>
    </source>
</evidence>
<feature type="binding site" evidence="10">
    <location>
        <position position="264"/>
    </location>
    <ligand>
        <name>Zn(2+)</name>
        <dbReference type="ChEBI" id="CHEBI:29105"/>
    </ligand>
</feature>
<feature type="binding site" evidence="10">
    <location>
        <position position="290"/>
    </location>
    <ligand>
        <name>L-cysteinyl-5'-AMP</name>
        <dbReference type="ChEBI" id="CHEBI:144924"/>
    </ligand>
</feature>
<dbReference type="EC" id="6.3.1.13" evidence="10"/>
<accession>A0A2M9BYT0</accession>
<dbReference type="GO" id="GO:0035446">
    <property type="term" value="F:cysteine-glucosaminylinositol ligase activity"/>
    <property type="evidence" value="ECO:0007669"/>
    <property type="project" value="UniProtKB-UniRule"/>
</dbReference>
<dbReference type="OrthoDB" id="9815130at2"/>
<sequence>MRAWQRPVIPVLPGRSEAPLVFDTASNGLVAAETHDIARLYVCGITPYDATHLGHASTYLAFDTLHRVWLDAGYHVHYAQNITDVDDPLLERAAVTGVDWRALADEQIELFRTDMLSLRVIPPDNYVAVTEAVEPIARAVSKLWEAGLAYAVESPDAVSDSDIYFDTELASERSPWTLGDESNLDRATMLALFAERGGDPERPGKRHPLDPLLWRAERAGEPAWTSAFGAGRPGWHIECSVIALQHLGRDFTVQGGGSDLVFPHHEMSAGHAAALSGQPLAQLYSHAGMVSYRGEKMSKSLGNLVLVSRLREAGVDPRAIRIAVLGEHYRSDWEWTDAALAGAQRRLGTWSAAFAAHDRGTGEEGSARELLAAVRAVLHNDLDTPAALVFVDRAAEAGVDDNRLVVELLDALVGVDVRAGSARPGAQPE</sequence>
<dbReference type="GO" id="GO:0004817">
    <property type="term" value="F:cysteine-tRNA ligase activity"/>
    <property type="evidence" value="ECO:0007669"/>
    <property type="project" value="TreeGrafter"/>
</dbReference>
<feature type="binding site" evidence="10">
    <location>
        <begin position="43"/>
        <end position="46"/>
    </location>
    <ligand>
        <name>L-cysteinyl-5'-AMP</name>
        <dbReference type="ChEBI" id="CHEBI:144924"/>
    </ligand>
</feature>
<dbReference type="InterPro" id="IPR014729">
    <property type="entry name" value="Rossmann-like_a/b/a_fold"/>
</dbReference>
<dbReference type="Proteomes" id="UP000230161">
    <property type="component" value="Unassembled WGS sequence"/>
</dbReference>
<dbReference type="GO" id="GO:0010125">
    <property type="term" value="P:mycothiol biosynthetic process"/>
    <property type="evidence" value="ECO:0007669"/>
    <property type="project" value="UniProtKB-UniRule"/>
</dbReference>
<evidence type="ECO:0000256" key="5">
    <source>
        <dbReference type="ARBA" id="ARBA00022723"/>
    </source>
</evidence>
<feature type="binding site" evidence="10">
    <location>
        <begin position="257"/>
        <end position="259"/>
    </location>
    <ligand>
        <name>L-cysteinyl-5'-AMP</name>
        <dbReference type="ChEBI" id="CHEBI:144924"/>
    </ligand>
</feature>
<feature type="binding site" evidence="10">
    <location>
        <begin position="81"/>
        <end position="83"/>
    </location>
    <ligand>
        <name>L-cysteinyl-5'-AMP</name>
        <dbReference type="ChEBI" id="CHEBI:144924"/>
    </ligand>
</feature>
<evidence type="ECO:0000256" key="4">
    <source>
        <dbReference type="ARBA" id="ARBA00022598"/>
    </source>
</evidence>
<comment type="cofactor">
    <cofactor evidence="10">
        <name>Zn(2+)</name>
        <dbReference type="ChEBI" id="CHEBI:29105"/>
    </cofactor>
    <text evidence="10">Binds 1 zinc ion per subunit.</text>
</comment>
<dbReference type="GO" id="GO:0006423">
    <property type="term" value="P:cysteinyl-tRNA aminoacylation"/>
    <property type="evidence" value="ECO:0007669"/>
    <property type="project" value="TreeGrafter"/>
</dbReference>
<reference evidence="12 13" key="1">
    <citation type="submission" date="2017-11" db="EMBL/GenBank/DDBJ databases">
        <title>Genomic Encyclopedia of Archaeal and Bacterial Type Strains, Phase II (KMG-II): From Individual Species to Whole Genera.</title>
        <authorList>
            <person name="Goeker M."/>
        </authorList>
    </citation>
    <scope>NUCLEOTIDE SEQUENCE [LARGE SCALE GENOMIC DNA]</scope>
    <source>
        <strain evidence="12 13">DSM 25625</strain>
    </source>
</reference>
<feature type="binding site" evidence="10">
    <location>
        <position position="58"/>
    </location>
    <ligand>
        <name>L-cysteinyl-5'-AMP</name>
        <dbReference type="ChEBI" id="CHEBI:144924"/>
    </ligand>
</feature>
<dbReference type="Pfam" id="PF01406">
    <property type="entry name" value="tRNA-synt_1e"/>
    <property type="match status" value="1"/>
</dbReference>
<evidence type="ECO:0000256" key="3">
    <source>
        <dbReference type="ARBA" id="ARBA00011245"/>
    </source>
</evidence>
<keyword evidence="7 10" id="KW-0862">Zinc</keyword>
<gene>
    <name evidence="10" type="primary">mshC</name>
    <name evidence="12" type="ORF">CLV54_0901</name>
</gene>
<feature type="binding site" evidence="10">
    <location>
        <position position="239"/>
    </location>
    <ligand>
        <name>Zn(2+)</name>
        <dbReference type="ChEBI" id="CHEBI:29105"/>
    </ligand>
</feature>
<protein>
    <recommendedName>
        <fullName evidence="10">L-cysteine:1D-myo-inositol 2-amino-2-deoxy-alpha-D-glucopyranoside ligase</fullName>
        <shortName evidence="10">L-Cys:GlcN-Ins ligase</shortName>
        <ecNumber evidence="10">6.3.1.13</ecNumber>
    </recommendedName>
    <alternativeName>
        <fullName evidence="10">Mycothiol ligase</fullName>
        <shortName evidence="10">MSH ligase</shortName>
    </alternativeName>
</protein>
<evidence type="ECO:0000313" key="13">
    <source>
        <dbReference type="Proteomes" id="UP000230161"/>
    </source>
</evidence>
<comment type="subunit">
    <text evidence="3 10">Monomer.</text>
</comment>
<keyword evidence="4 10" id="KW-0436">Ligase</keyword>
<keyword evidence="6 10" id="KW-0547">Nucleotide-binding</keyword>
<keyword evidence="8 10" id="KW-0067">ATP-binding</keyword>
<dbReference type="GO" id="GO:0005524">
    <property type="term" value="F:ATP binding"/>
    <property type="evidence" value="ECO:0007669"/>
    <property type="project" value="UniProtKB-KW"/>
</dbReference>
<dbReference type="HAMAP" id="MF_01697">
    <property type="entry name" value="MshC"/>
    <property type="match status" value="1"/>
</dbReference>
<comment type="function">
    <text evidence="1 10">Catalyzes the ATP-dependent condensation of GlcN-Ins and L-cysteine to form L-Cys-GlcN-Ins.</text>
</comment>
<feature type="short sequence motif" description="'HIGH' region" evidence="10">
    <location>
        <begin position="45"/>
        <end position="55"/>
    </location>
</feature>
<dbReference type="InterPro" id="IPR024909">
    <property type="entry name" value="Cys-tRNA/MSH_ligase"/>
</dbReference>
<dbReference type="EMBL" id="PGFB01000002">
    <property type="protein sequence ID" value="PJJ63243.1"/>
    <property type="molecule type" value="Genomic_DNA"/>
</dbReference>
<evidence type="ECO:0000256" key="7">
    <source>
        <dbReference type="ARBA" id="ARBA00022833"/>
    </source>
</evidence>
<dbReference type="SUPFAM" id="SSF52374">
    <property type="entry name" value="Nucleotidylyl transferase"/>
    <property type="match status" value="1"/>
</dbReference>
<feature type="binding site" evidence="10">
    <location>
        <position position="235"/>
    </location>
    <ligand>
        <name>L-cysteinyl-5'-AMP</name>
        <dbReference type="ChEBI" id="CHEBI:144924"/>
    </ligand>
</feature>
<comment type="similarity">
    <text evidence="2 10">Belongs to the class-I aminoacyl-tRNA synthetase family. MshC subfamily.</text>
</comment>
<dbReference type="Gene3D" id="3.40.50.620">
    <property type="entry name" value="HUPs"/>
    <property type="match status" value="1"/>
</dbReference>
<dbReference type="PRINTS" id="PR00983">
    <property type="entry name" value="TRNASYNTHCYS"/>
</dbReference>
<evidence type="ECO:0000259" key="11">
    <source>
        <dbReference type="Pfam" id="PF01406"/>
    </source>
</evidence>
<evidence type="ECO:0000256" key="6">
    <source>
        <dbReference type="ARBA" id="ARBA00022741"/>
    </source>
</evidence>
<dbReference type="RefSeq" id="WP_100343778.1">
    <property type="nucleotide sequence ID" value="NZ_PGFB01000002.1"/>
</dbReference>
<comment type="caution">
    <text evidence="12">The sequence shown here is derived from an EMBL/GenBank/DDBJ whole genome shotgun (WGS) entry which is preliminary data.</text>
</comment>
<keyword evidence="5 10" id="KW-0479">Metal-binding</keyword>
<feature type="binding site" evidence="10">
    <location>
        <position position="43"/>
    </location>
    <ligand>
        <name>Zn(2+)</name>
        <dbReference type="ChEBI" id="CHEBI:29105"/>
    </ligand>
</feature>
<evidence type="ECO:0000256" key="10">
    <source>
        <dbReference type="HAMAP-Rule" id="MF_01697"/>
    </source>
</evidence>
<name>A0A2M9BYT0_9MICO</name>
<dbReference type="PANTHER" id="PTHR10890:SF3">
    <property type="entry name" value="CYSTEINE--TRNA LIGASE, CYTOPLASMIC"/>
    <property type="match status" value="1"/>
</dbReference>
<feature type="short sequence motif" description="'KMSKS' region" evidence="10">
    <location>
        <begin position="296"/>
        <end position="300"/>
    </location>
</feature>
<evidence type="ECO:0000256" key="8">
    <source>
        <dbReference type="ARBA" id="ARBA00022840"/>
    </source>
</evidence>
<dbReference type="NCBIfam" id="TIGR03447">
    <property type="entry name" value="mycothiol_MshC"/>
    <property type="match status" value="1"/>
</dbReference>
<dbReference type="Gene3D" id="1.20.120.640">
    <property type="entry name" value="Anticodon-binding domain of a subclass of class I aminoacyl-tRNA synthetases"/>
    <property type="match status" value="1"/>
</dbReference>
<dbReference type="AlphaFoldDB" id="A0A2M9BYT0"/>
<dbReference type="GO" id="GO:0008270">
    <property type="term" value="F:zinc ion binding"/>
    <property type="evidence" value="ECO:0007669"/>
    <property type="project" value="UniProtKB-UniRule"/>
</dbReference>
<comment type="catalytic activity">
    <reaction evidence="9 10">
        <text>1D-myo-inositol 2-amino-2-deoxy-alpha-D-glucopyranoside + L-cysteine + ATP = 1D-myo-inositol 2-(L-cysteinylamino)-2-deoxy-alpha-D-glucopyranoside + AMP + diphosphate + H(+)</text>
        <dbReference type="Rhea" id="RHEA:26176"/>
        <dbReference type="ChEBI" id="CHEBI:15378"/>
        <dbReference type="ChEBI" id="CHEBI:30616"/>
        <dbReference type="ChEBI" id="CHEBI:33019"/>
        <dbReference type="ChEBI" id="CHEBI:35235"/>
        <dbReference type="ChEBI" id="CHEBI:58886"/>
        <dbReference type="ChEBI" id="CHEBI:58887"/>
        <dbReference type="ChEBI" id="CHEBI:456215"/>
        <dbReference type="EC" id="6.3.1.13"/>
    </reaction>
</comment>
<feature type="short sequence motif" description="'ERGGDP' region" evidence="10">
    <location>
        <begin position="195"/>
        <end position="200"/>
    </location>
</feature>
<dbReference type="PANTHER" id="PTHR10890">
    <property type="entry name" value="CYSTEINYL-TRNA SYNTHETASE"/>
    <property type="match status" value="1"/>
</dbReference>
<dbReference type="InterPro" id="IPR032678">
    <property type="entry name" value="tRNA-synt_1_cat_dom"/>
</dbReference>
<proteinExistence type="inferred from homology"/>
<dbReference type="InterPro" id="IPR017812">
    <property type="entry name" value="Mycothiol_ligase_MshC"/>
</dbReference>
<evidence type="ECO:0000256" key="9">
    <source>
        <dbReference type="ARBA" id="ARBA00048350"/>
    </source>
</evidence>
<evidence type="ECO:0000256" key="1">
    <source>
        <dbReference type="ARBA" id="ARBA00003679"/>
    </source>
</evidence>
<dbReference type="GO" id="GO:0005829">
    <property type="term" value="C:cytosol"/>
    <property type="evidence" value="ECO:0007669"/>
    <property type="project" value="TreeGrafter"/>
</dbReference>
<keyword evidence="13" id="KW-1185">Reference proteome</keyword>
<organism evidence="12 13">
    <name type="scientific">Compostimonas suwonensis</name>
    <dbReference type="NCBI Taxonomy" id="1048394"/>
    <lineage>
        <taxon>Bacteria</taxon>
        <taxon>Bacillati</taxon>
        <taxon>Actinomycetota</taxon>
        <taxon>Actinomycetes</taxon>
        <taxon>Micrococcales</taxon>
        <taxon>Microbacteriaceae</taxon>
        <taxon>Compostimonas</taxon>
    </lineage>
</organism>